<dbReference type="EMBL" id="NIZT01000008">
    <property type="protein sequence ID" value="RBQ24233.1"/>
    <property type="molecule type" value="Genomic_DNA"/>
</dbReference>
<sequence length="267" mass="30836">MVIIIFKENLIFKEKEIPRIILGFAPFTGENYFGHRSRLYHLDLEINSENVAKIINKSKELGIKSINLINHSNLIKSYQKSGNDEKLVIIGTIGKSDIDYVNPNYEKAKKVDWEKDIKVLENLNSEIMLVDEFITDSYDWDLLKDILTKIKEKGSLAGLITAYPFKTTKKLINSPILDLFDFYMIPVNKLGYMMDTKSFMKEKRNKLSKLINQLDKKIIINKILACGIQQPEEAFNFLKTLDYVDMVAIGIASKQEAEKDFKLLKEI</sequence>
<proteinExistence type="predicted"/>
<name>A0A366MEJ9_9EURY</name>
<dbReference type="AlphaFoldDB" id="A0A366MEJ9"/>
<keyword evidence="2" id="KW-1185">Reference proteome</keyword>
<dbReference type="Proteomes" id="UP000253099">
    <property type="component" value="Unassembled WGS sequence"/>
</dbReference>
<protein>
    <submittedName>
        <fullName evidence="1">Uncharacterized protein</fullName>
    </submittedName>
</protein>
<accession>A0A366MEJ9</accession>
<comment type="caution">
    <text evidence="1">The sequence shown here is derived from an EMBL/GenBank/DDBJ whole genome shotgun (WGS) entry which is preliminary data.</text>
</comment>
<evidence type="ECO:0000313" key="2">
    <source>
        <dbReference type="Proteomes" id="UP000253099"/>
    </source>
</evidence>
<gene>
    <name evidence="1" type="ORF">ALNOE001_03500</name>
</gene>
<reference evidence="1 2" key="1">
    <citation type="submission" date="2018-06" db="EMBL/GenBank/DDBJ databases">
        <title>Genomic insight into two independent archaeal endosymbiosis events.</title>
        <authorList>
            <person name="Lind A.E."/>
            <person name="Lewis W.H."/>
            <person name="Spang A."/>
            <person name="Guy L."/>
            <person name="Embley M.T."/>
            <person name="Ettema T.J.G."/>
        </authorList>
    </citation>
    <scope>NUCLEOTIDE SEQUENCE [LARGE SCALE GENOMIC DNA]</scope>
    <source>
        <strain evidence="1">NOE</strain>
    </source>
</reference>
<organism evidence="1 2">
    <name type="scientific">Candidatus Methanobinarius endosymbioticus</name>
    <dbReference type="NCBI Taxonomy" id="2006182"/>
    <lineage>
        <taxon>Archaea</taxon>
        <taxon>Methanobacteriati</taxon>
        <taxon>Methanobacteriota</taxon>
        <taxon>Methanomada group</taxon>
        <taxon>Methanobacteria</taxon>
        <taxon>Methanobacteriales</taxon>
        <taxon>Methanobacteriaceae</taxon>
        <taxon>Candidatus Methanobinarius</taxon>
    </lineage>
</organism>
<evidence type="ECO:0000313" key="1">
    <source>
        <dbReference type="EMBL" id="RBQ24233.1"/>
    </source>
</evidence>